<keyword evidence="2" id="KW-1133">Transmembrane helix</keyword>
<evidence type="ECO:0000256" key="1">
    <source>
        <dbReference type="SAM" id="MobiDB-lite"/>
    </source>
</evidence>
<protein>
    <submittedName>
        <fullName evidence="3">Uncharacterized protein</fullName>
    </submittedName>
</protein>
<keyword evidence="4" id="KW-1185">Reference proteome</keyword>
<feature type="compositionally biased region" description="Acidic residues" evidence="1">
    <location>
        <begin position="217"/>
        <end position="229"/>
    </location>
</feature>
<keyword evidence="2" id="KW-0472">Membrane</keyword>
<reference evidence="3" key="1">
    <citation type="journal article" date="2020" name="Fungal Divers.">
        <title>Resolving the Mortierellaceae phylogeny through synthesis of multi-gene phylogenetics and phylogenomics.</title>
        <authorList>
            <person name="Vandepol N."/>
            <person name="Liber J."/>
            <person name="Desiro A."/>
            <person name="Na H."/>
            <person name="Kennedy M."/>
            <person name="Barry K."/>
            <person name="Grigoriev I.V."/>
            <person name="Miller A.N."/>
            <person name="O'Donnell K."/>
            <person name="Stajich J.E."/>
            <person name="Bonito G."/>
        </authorList>
    </citation>
    <scope>NUCLEOTIDE SEQUENCE</scope>
    <source>
        <strain evidence="3">NRRL 6426</strain>
    </source>
</reference>
<comment type="caution">
    <text evidence="3">The sequence shown here is derived from an EMBL/GenBank/DDBJ whole genome shotgun (WGS) entry which is preliminary data.</text>
</comment>
<accession>A0A9P5RYL3</accession>
<dbReference type="Proteomes" id="UP000748756">
    <property type="component" value="Unassembled WGS sequence"/>
</dbReference>
<feature type="compositionally biased region" description="Acidic residues" evidence="1">
    <location>
        <begin position="126"/>
        <end position="135"/>
    </location>
</feature>
<dbReference type="AlphaFoldDB" id="A0A9P5RYL3"/>
<evidence type="ECO:0000313" key="3">
    <source>
        <dbReference type="EMBL" id="KAF9149059.1"/>
    </source>
</evidence>
<feature type="compositionally biased region" description="Basic residues" evidence="1">
    <location>
        <begin position="277"/>
        <end position="286"/>
    </location>
</feature>
<gene>
    <name evidence="3" type="ORF">BG015_009160</name>
</gene>
<feature type="transmembrane region" description="Helical" evidence="2">
    <location>
        <begin position="60"/>
        <end position="85"/>
    </location>
</feature>
<evidence type="ECO:0000313" key="4">
    <source>
        <dbReference type="Proteomes" id="UP000748756"/>
    </source>
</evidence>
<sequence length="326" mass="35677">MHIPIPKASSSLSPLDLLDLTAPGVGAGAGLVETDRTIGGGGEPTVPGTTTRRHRDSISFFLPIFILSILLIILILSLVFARCLYRRFKAMHLSPSPSTSSWKAYSNTTYGSNDHSHNHHHHGENSETEEEDERTEQERLLARRRSTSYYDANRSRAPVAVVIQHDAKGRPISTWSTASSVAAQRGEELSKWSRRRDDLIKIYGQSHLNTSSFAEDDRPDEEDGQEDDYSAAHGGCHQQGLVVDGGGEGEEGGKQQRLHGGVGPLDGVSGLDESHAHSHNHNHTHATRSQTHTGEDPLLDTHQQQQRTTPSSQRSSKVTTATSTLH</sequence>
<evidence type="ECO:0000256" key="2">
    <source>
        <dbReference type="SAM" id="Phobius"/>
    </source>
</evidence>
<name>A0A9P5RYL3_9FUNG</name>
<dbReference type="EMBL" id="JAAAUQ010000578">
    <property type="protein sequence ID" value="KAF9149059.1"/>
    <property type="molecule type" value="Genomic_DNA"/>
</dbReference>
<feature type="compositionally biased region" description="Low complexity" evidence="1">
    <location>
        <begin position="303"/>
        <end position="316"/>
    </location>
</feature>
<dbReference type="OrthoDB" id="2446960at2759"/>
<proteinExistence type="predicted"/>
<feature type="region of interest" description="Disordered" evidence="1">
    <location>
        <begin position="210"/>
        <end position="326"/>
    </location>
</feature>
<feature type="compositionally biased region" description="Polar residues" evidence="1">
    <location>
        <begin position="317"/>
        <end position="326"/>
    </location>
</feature>
<feature type="region of interest" description="Disordered" evidence="1">
    <location>
        <begin position="110"/>
        <end position="147"/>
    </location>
</feature>
<organism evidence="3 4">
    <name type="scientific">Linnemannia schmuckeri</name>
    <dbReference type="NCBI Taxonomy" id="64567"/>
    <lineage>
        <taxon>Eukaryota</taxon>
        <taxon>Fungi</taxon>
        <taxon>Fungi incertae sedis</taxon>
        <taxon>Mucoromycota</taxon>
        <taxon>Mortierellomycotina</taxon>
        <taxon>Mortierellomycetes</taxon>
        <taxon>Mortierellales</taxon>
        <taxon>Mortierellaceae</taxon>
        <taxon>Linnemannia</taxon>
    </lineage>
</organism>
<keyword evidence="2" id="KW-0812">Transmembrane</keyword>
<feature type="region of interest" description="Disordered" evidence="1">
    <location>
        <begin position="31"/>
        <end position="51"/>
    </location>
</feature>